<sequence>MLHQQAPNCFRSRCDSNSSSNSSRGRESCRGSNFDSGASDDGGSYIFDQGICVLDCIQRNTSIVSHRGINNSSYGSSCNSSNSSISDSFDYCSSTSGEYFINNTKDTSTTVAIEFNDIHTTHFCSGTISYSDIKLSPDRQKELTPRGDLVLIHQLTFSPSSCTSERARKTSSRSPSLPWPSEKSTLGISICDVVTHSRVILPGSRFRSTSTRQAPSLDSSCFTGNRTDTKPVTHKEYQSTRTKLDRSQNDSDVTGSTSCTKRLTRFARANSCLLFALRTSAVKLGLSSLICANLLSRPTVVHDQFL</sequence>
<feature type="region of interest" description="Disordered" evidence="1">
    <location>
        <begin position="1"/>
        <end position="31"/>
    </location>
</feature>
<dbReference type="AlphaFoldDB" id="A0AAV4EHD4"/>
<name>A0AAV4EHD4_9GAST</name>
<feature type="region of interest" description="Disordered" evidence="1">
    <location>
        <begin position="217"/>
        <end position="256"/>
    </location>
</feature>
<keyword evidence="3" id="KW-1185">Reference proteome</keyword>
<feature type="compositionally biased region" description="Polar residues" evidence="1">
    <location>
        <begin position="217"/>
        <end position="226"/>
    </location>
</feature>
<dbReference type="Proteomes" id="UP000762676">
    <property type="component" value="Unassembled WGS sequence"/>
</dbReference>
<gene>
    <name evidence="2" type="ORF">ElyMa_001812600</name>
</gene>
<accession>A0AAV4EHD4</accession>
<feature type="compositionally biased region" description="Basic and acidic residues" evidence="1">
    <location>
        <begin position="227"/>
        <end position="249"/>
    </location>
</feature>
<evidence type="ECO:0000256" key="1">
    <source>
        <dbReference type="SAM" id="MobiDB-lite"/>
    </source>
</evidence>
<dbReference type="EMBL" id="BMAT01003664">
    <property type="protein sequence ID" value="GFR60075.1"/>
    <property type="molecule type" value="Genomic_DNA"/>
</dbReference>
<evidence type="ECO:0000313" key="3">
    <source>
        <dbReference type="Proteomes" id="UP000762676"/>
    </source>
</evidence>
<proteinExistence type="predicted"/>
<reference evidence="2 3" key="1">
    <citation type="journal article" date="2021" name="Elife">
        <title>Chloroplast acquisition without the gene transfer in kleptoplastic sea slugs, Plakobranchus ocellatus.</title>
        <authorList>
            <person name="Maeda T."/>
            <person name="Takahashi S."/>
            <person name="Yoshida T."/>
            <person name="Shimamura S."/>
            <person name="Takaki Y."/>
            <person name="Nagai Y."/>
            <person name="Toyoda A."/>
            <person name="Suzuki Y."/>
            <person name="Arimoto A."/>
            <person name="Ishii H."/>
            <person name="Satoh N."/>
            <person name="Nishiyama T."/>
            <person name="Hasebe M."/>
            <person name="Maruyama T."/>
            <person name="Minagawa J."/>
            <person name="Obokata J."/>
            <person name="Shigenobu S."/>
        </authorList>
    </citation>
    <scope>NUCLEOTIDE SEQUENCE [LARGE SCALE GENOMIC DNA]</scope>
</reference>
<evidence type="ECO:0000313" key="2">
    <source>
        <dbReference type="EMBL" id="GFR60075.1"/>
    </source>
</evidence>
<protein>
    <submittedName>
        <fullName evidence="2">Uncharacterized protein</fullName>
    </submittedName>
</protein>
<comment type="caution">
    <text evidence="2">The sequence shown here is derived from an EMBL/GenBank/DDBJ whole genome shotgun (WGS) entry which is preliminary data.</text>
</comment>
<organism evidence="2 3">
    <name type="scientific">Elysia marginata</name>
    <dbReference type="NCBI Taxonomy" id="1093978"/>
    <lineage>
        <taxon>Eukaryota</taxon>
        <taxon>Metazoa</taxon>
        <taxon>Spiralia</taxon>
        <taxon>Lophotrochozoa</taxon>
        <taxon>Mollusca</taxon>
        <taxon>Gastropoda</taxon>
        <taxon>Heterobranchia</taxon>
        <taxon>Euthyneura</taxon>
        <taxon>Panpulmonata</taxon>
        <taxon>Sacoglossa</taxon>
        <taxon>Placobranchoidea</taxon>
        <taxon>Plakobranchidae</taxon>
        <taxon>Elysia</taxon>
    </lineage>
</organism>